<keyword evidence="6 8" id="KW-0648">Protein biosynthesis</keyword>
<comment type="caution">
    <text evidence="10">The sequence shown here is derived from an EMBL/GenBank/DDBJ whole genome shotgun (WGS) entry which is preliminary data.</text>
</comment>
<dbReference type="GO" id="GO:0005737">
    <property type="term" value="C:cytoplasm"/>
    <property type="evidence" value="ECO:0007669"/>
    <property type="project" value="UniProtKB-SubCell"/>
</dbReference>
<dbReference type="PANTHER" id="PTHR11741:SF0">
    <property type="entry name" value="ELONGATION FACTOR TS, MITOCHONDRIAL"/>
    <property type="match status" value="1"/>
</dbReference>
<keyword evidence="5 8" id="KW-0251">Elongation factor</keyword>
<evidence type="ECO:0000256" key="7">
    <source>
        <dbReference type="ARBA" id="ARBA00025453"/>
    </source>
</evidence>
<dbReference type="SUPFAM" id="SSF46934">
    <property type="entry name" value="UBA-like"/>
    <property type="match status" value="1"/>
</dbReference>
<dbReference type="InterPro" id="IPR014039">
    <property type="entry name" value="Transl_elong_EFTs/EF1B_dimer"/>
</dbReference>
<reference evidence="10 11" key="1">
    <citation type="submission" date="2019-04" db="EMBL/GenBank/DDBJ databases">
        <title>Cohnella sp. nov. isolated from preserved vegetables.</title>
        <authorList>
            <person name="Lin S.-Y."/>
            <person name="Hung M.-H."/>
            <person name="Young C.-C."/>
        </authorList>
    </citation>
    <scope>NUCLEOTIDE SEQUENCE [LARGE SCALE GENOMIC DNA]</scope>
    <source>
        <strain evidence="10 11">CC-MHH1044</strain>
    </source>
</reference>
<evidence type="ECO:0000256" key="5">
    <source>
        <dbReference type="ARBA" id="ARBA00022768"/>
    </source>
</evidence>
<evidence type="ECO:0000313" key="11">
    <source>
        <dbReference type="Proteomes" id="UP000310636"/>
    </source>
</evidence>
<dbReference type="Pfam" id="PF00889">
    <property type="entry name" value="EF_TS"/>
    <property type="match status" value="1"/>
</dbReference>
<dbReference type="RefSeq" id="WP_136369446.1">
    <property type="nucleotide sequence ID" value="NZ_SSOB01000009.1"/>
</dbReference>
<name>A0A4S4C674_9BACL</name>
<dbReference type="InterPro" id="IPR009060">
    <property type="entry name" value="UBA-like_sf"/>
</dbReference>
<gene>
    <name evidence="8 10" type="primary">tsf</name>
    <name evidence="10" type="ORF">E6C55_08975</name>
</gene>
<evidence type="ECO:0000256" key="2">
    <source>
        <dbReference type="ARBA" id="ARBA00005532"/>
    </source>
</evidence>
<dbReference type="Proteomes" id="UP000310636">
    <property type="component" value="Unassembled WGS sequence"/>
</dbReference>
<dbReference type="Gene3D" id="1.10.286.20">
    <property type="match status" value="1"/>
</dbReference>
<protein>
    <recommendedName>
        <fullName evidence="3 8">Elongation factor Ts</fullName>
        <shortName evidence="8">EF-Ts</shortName>
    </recommendedName>
</protein>
<dbReference type="AlphaFoldDB" id="A0A4S4C674"/>
<dbReference type="PROSITE" id="PS01126">
    <property type="entry name" value="EF_TS_1"/>
    <property type="match status" value="1"/>
</dbReference>
<dbReference type="NCBIfam" id="TIGR00116">
    <property type="entry name" value="tsf"/>
    <property type="match status" value="2"/>
</dbReference>
<dbReference type="InterPro" id="IPR036402">
    <property type="entry name" value="EF-Ts_dimer_sf"/>
</dbReference>
<comment type="function">
    <text evidence="7 8">Associates with the EF-Tu.GDP complex and induces the exchange of GDP to GTP. It remains bound to the aminoacyl-tRNA.EF-Tu.GTP complex up to the GTP hydrolysis stage on the ribosome.</text>
</comment>
<dbReference type="CDD" id="cd14275">
    <property type="entry name" value="UBA_EF-Ts"/>
    <property type="match status" value="1"/>
</dbReference>
<dbReference type="InterPro" id="IPR001816">
    <property type="entry name" value="Transl_elong_EFTs/EF1B"/>
</dbReference>
<feature type="domain" description="Translation elongation factor EFTs/EF1B dimerisation" evidence="9">
    <location>
        <begin position="53"/>
        <end position="197"/>
    </location>
</feature>
<dbReference type="OrthoDB" id="9808348at2"/>
<evidence type="ECO:0000256" key="4">
    <source>
        <dbReference type="ARBA" id="ARBA00022490"/>
    </source>
</evidence>
<proteinExistence type="inferred from homology"/>
<dbReference type="Gene3D" id="3.30.479.20">
    <property type="entry name" value="Elongation factor Ts, dimerisation domain"/>
    <property type="match status" value="1"/>
</dbReference>
<dbReference type="FunFam" id="1.10.286.20:FF:000003">
    <property type="entry name" value="Elongation factor Ts"/>
    <property type="match status" value="1"/>
</dbReference>
<comment type="similarity">
    <text evidence="2 8">Belongs to the EF-Ts family.</text>
</comment>
<keyword evidence="4 8" id="KW-0963">Cytoplasm</keyword>
<accession>A0A4S4C674</accession>
<evidence type="ECO:0000256" key="6">
    <source>
        <dbReference type="ARBA" id="ARBA00022917"/>
    </source>
</evidence>
<dbReference type="HAMAP" id="MF_00050">
    <property type="entry name" value="EF_Ts"/>
    <property type="match status" value="1"/>
</dbReference>
<dbReference type="FunFam" id="1.10.8.10:FF:000001">
    <property type="entry name" value="Elongation factor Ts"/>
    <property type="match status" value="1"/>
</dbReference>
<keyword evidence="11" id="KW-1185">Reference proteome</keyword>
<feature type="region of interest" description="Involved in Mg(2+) ion dislocation from EF-Tu" evidence="8">
    <location>
        <begin position="81"/>
        <end position="84"/>
    </location>
</feature>
<evidence type="ECO:0000256" key="8">
    <source>
        <dbReference type="HAMAP-Rule" id="MF_00050"/>
    </source>
</evidence>
<dbReference type="PANTHER" id="PTHR11741">
    <property type="entry name" value="ELONGATION FACTOR TS"/>
    <property type="match status" value="1"/>
</dbReference>
<comment type="subcellular location">
    <subcellularLocation>
        <location evidence="1 8">Cytoplasm</location>
    </subcellularLocation>
</comment>
<organism evidence="10 11">
    <name type="scientific">Cohnella fermenti</name>
    <dbReference type="NCBI Taxonomy" id="2565925"/>
    <lineage>
        <taxon>Bacteria</taxon>
        <taxon>Bacillati</taxon>
        <taxon>Bacillota</taxon>
        <taxon>Bacilli</taxon>
        <taxon>Bacillales</taxon>
        <taxon>Paenibacillaceae</taxon>
        <taxon>Cohnella</taxon>
    </lineage>
</organism>
<dbReference type="GO" id="GO:0003746">
    <property type="term" value="F:translation elongation factor activity"/>
    <property type="evidence" value="ECO:0007669"/>
    <property type="project" value="UniProtKB-UniRule"/>
</dbReference>
<evidence type="ECO:0000256" key="1">
    <source>
        <dbReference type="ARBA" id="ARBA00004496"/>
    </source>
</evidence>
<dbReference type="EMBL" id="SSOB01000009">
    <property type="protein sequence ID" value="THF81236.1"/>
    <property type="molecule type" value="Genomic_DNA"/>
</dbReference>
<evidence type="ECO:0000313" key="10">
    <source>
        <dbReference type="EMBL" id="THF81236.1"/>
    </source>
</evidence>
<dbReference type="InterPro" id="IPR018101">
    <property type="entry name" value="Transl_elong_Ts_CS"/>
</dbReference>
<sequence length="216" mass="24064">MAVNAADVKTLRERTGAGMLDCKKALEEAGGDITKASELLREKGLAAAAKKGDRVATEGRVESYIHGAGRIGVLVEVNCETDFVAMTDQFKEFVRDLAMHIAAAAPKVVRREEVEAADLNKEREILRNQALNEGKPEKIVDKMVEGRINKYYEEVVLLEQSFVKDPDKTIQTLLNEKIATIGEQISIRRFVRFELGEGLEKKQDNFVEEVMAQVKA</sequence>
<dbReference type="Gene3D" id="1.10.8.10">
    <property type="entry name" value="DNA helicase RuvA subunit, C-terminal domain"/>
    <property type="match status" value="1"/>
</dbReference>
<dbReference type="SUPFAM" id="SSF54713">
    <property type="entry name" value="Elongation factor Ts (EF-Ts), dimerisation domain"/>
    <property type="match status" value="1"/>
</dbReference>
<evidence type="ECO:0000259" key="9">
    <source>
        <dbReference type="Pfam" id="PF00889"/>
    </source>
</evidence>
<evidence type="ECO:0000256" key="3">
    <source>
        <dbReference type="ARBA" id="ARBA00016956"/>
    </source>
</evidence>